<dbReference type="GO" id="GO:0009103">
    <property type="term" value="P:lipopolysaccharide biosynthetic process"/>
    <property type="evidence" value="ECO:0007669"/>
    <property type="project" value="TreeGrafter"/>
</dbReference>
<dbReference type="PANTHER" id="PTHR46401">
    <property type="entry name" value="GLYCOSYLTRANSFERASE WBBK-RELATED"/>
    <property type="match status" value="1"/>
</dbReference>
<dbReference type="AlphaFoldDB" id="A0A495IYE2"/>
<dbReference type="CDD" id="cd03801">
    <property type="entry name" value="GT4_PimA-like"/>
    <property type="match status" value="1"/>
</dbReference>
<dbReference type="Gene3D" id="3.40.50.2000">
    <property type="entry name" value="Glycogen Phosphorylase B"/>
    <property type="match status" value="2"/>
</dbReference>
<name>A0A495IYE2_9SPHI</name>
<dbReference type="Pfam" id="PF13692">
    <property type="entry name" value="Glyco_trans_1_4"/>
    <property type="match status" value="1"/>
</dbReference>
<evidence type="ECO:0000256" key="1">
    <source>
        <dbReference type="ARBA" id="ARBA00022679"/>
    </source>
</evidence>
<dbReference type="Proteomes" id="UP000268007">
    <property type="component" value="Unassembled WGS sequence"/>
</dbReference>
<protein>
    <submittedName>
        <fullName evidence="2">Glycosyltransferase involved in cell wall biosynthesis</fullName>
    </submittedName>
</protein>
<dbReference type="EMBL" id="RBKU01000001">
    <property type="protein sequence ID" value="RKR81074.1"/>
    <property type="molecule type" value="Genomic_DNA"/>
</dbReference>
<keyword evidence="1 2" id="KW-0808">Transferase</keyword>
<gene>
    <name evidence="2" type="ORF">BDD43_1218</name>
</gene>
<dbReference type="PANTHER" id="PTHR46401:SF2">
    <property type="entry name" value="GLYCOSYLTRANSFERASE WBBK-RELATED"/>
    <property type="match status" value="1"/>
</dbReference>
<dbReference type="RefSeq" id="WP_121196806.1">
    <property type="nucleotide sequence ID" value="NZ_RBKU01000001.1"/>
</dbReference>
<comment type="caution">
    <text evidence="2">The sequence shown here is derived from an EMBL/GenBank/DDBJ whole genome shotgun (WGS) entry which is preliminary data.</text>
</comment>
<dbReference type="OrthoDB" id="7560678at2"/>
<sequence length="377" mass="42139">MEISYITSYDSKDVHKWSGLGYYIAKGLEAQNNNLDYISIIKPRTPIAILKKIFYKSLGKGFLFDRIPSESKIFADEAKKKIKQNTDIVFSPGSTIFSYLETNKPKVFYTDATFAGMIDFYKSFTNLSRETIENGTMLEKTALNNCDLAIYSSDWAAQSAIDNYGINPQKVKVVPFGANIDSDRNLNDIKTIVSKKNYYTCNLLFVGVEWERKGGPLALDVTKRLNEMGLKTTLHVVGLPKLPLKNIPPYVVNHGFVSKGNAEGKQRLDNLFTNAHFLIVPSLAEAYGLVFCEAGSFGLPAISTNVGGIPTIVKNNINGQLFDLGTPAVKYSDYIYNTLNNPQVYQELCISSFNRYEQELTWNSAGKKLTALLDDVR</sequence>
<proteinExistence type="predicted"/>
<evidence type="ECO:0000313" key="3">
    <source>
        <dbReference type="Proteomes" id="UP000268007"/>
    </source>
</evidence>
<evidence type="ECO:0000313" key="2">
    <source>
        <dbReference type="EMBL" id="RKR81074.1"/>
    </source>
</evidence>
<keyword evidence="3" id="KW-1185">Reference proteome</keyword>
<dbReference type="GO" id="GO:0016757">
    <property type="term" value="F:glycosyltransferase activity"/>
    <property type="evidence" value="ECO:0007669"/>
    <property type="project" value="InterPro"/>
</dbReference>
<dbReference type="SUPFAM" id="SSF53756">
    <property type="entry name" value="UDP-Glycosyltransferase/glycogen phosphorylase"/>
    <property type="match status" value="1"/>
</dbReference>
<accession>A0A495IYE2</accession>
<organism evidence="2 3">
    <name type="scientific">Mucilaginibacter gracilis</name>
    <dbReference type="NCBI Taxonomy" id="423350"/>
    <lineage>
        <taxon>Bacteria</taxon>
        <taxon>Pseudomonadati</taxon>
        <taxon>Bacteroidota</taxon>
        <taxon>Sphingobacteriia</taxon>
        <taxon>Sphingobacteriales</taxon>
        <taxon>Sphingobacteriaceae</taxon>
        <taxon>Mucilaginibacter</taxon>
    </lineage>
</organism>
<reference evidence="2 3" key="1">
    <citation type="submission" date="2018-10" db="EMBL/GenBank/DDBJ databases">
        <title>Genomic Encyclopedia of Archaeal and Bacterial Type Strains, Phase II (KMG-II): from individual species to whole genera.</title>
        <authorList>
            <person name="Goeker M."/>
        </authorList>
    </citation>
    <scope>NUCLEOTIDE SEQUENCE [LARGE SCALE GENOMIC DNA]</scope>
    <source>
        <strain evidence="2 3">DSM 18602</strain>
    </source>
</reference>